<evidence type="ECO:0000256" key="7">
    <source>
        <dbReference type="ARBA" id="ARBA00022927"/>
    </source>
</evidence>
<dbReference type="Pfam" id="PF21090">
    <property type="entry name" value="P-loop_SecA"/>
    <property type="match status" value="1"/>
</dbReference>
<dbReference type="PANTHER" id="PTHR30612:SF0">
    <property type="entry name" value="CHLOROPLAST PROTEIN-TRANSPORTING ATPASE"/>
    <property type="match status" value="1"/>
</dbReference>
<feature type="domain" description="SecA family profile" evidence="15">
    <location>
        <begin position="3"/>
        <end position="660"/>
    </location>
</feature>
<feature type="region of interest" description="Disordered" evidence="13">
    <location>
        <begin position="897"/>
        <end position="938"/>
    </location>
</feature>
<dbReference type="CDD" id="cd17928">
    <property type="entry name" value="DEXDc_SecA"/>
    <property type="match status" value="1"/>
</dbReference>
<keyword evidence="6 11" id="KW-0067">ATP-binding</keyword>
<proteinExistence type="inferred from homology"/>
<dbReference type="InterPro" id="IPR036670">
    <property type="entry name" value="SecA_X-link_sf"/>
</dbReference>
<dbReference type="GO" id="GO:0065002">
    <property type="term" value="P:intracellular protein transmembrane transport"/>
    <property type="evidence" value="ECO:0007669"/>
    <property type="project" value="UniProtKB-UniRule"/>
</dbReference>
<name>A0A833H182_9LEPT</name>
<feature type="binding site" evidence="11">
    <location>
        <begin position="105"/>
        <end position="109"/>
    </location>
    <ligand>
        <name>ATP</name>
        <dbReference type="ChEBI" id="CHEBI:30616"/>
    </ligand>
</feature>
<organism evidence="16 17">
    <name type="scientific">Leptonema illini</name>
    <dbReference type="NCBI Taxonomy" id="183"/>
    <lineage>
        <taxon>Bacteria</taxon>
        <taxon>Pseudomonadati</taxon>
        <taxon>Spirochaetota</taxon>
        <taxon>Spirochaetia</taxon>
        <taxon>Leptospirales</taxon>
        <taxon>Leptospiraceae</taxon>
        <taxon>Leptonema</taxon>
    </lineage>
</organism>
<dbReference type="Gene3D" id="1.10.3060.10">
    <property type="entry name" value="Helical scaffold and wing domains of SecA"/>
    <property type="match status" value="1"/>
</dbReference>
<evidence type="ECO:0000259" key="15">
    <source>
        <dbReference type="PROSITE" id="PS51196"/>
    </source>
</evidence>
<feature type="binding site" evidence="11">
    <location>
        <position position="87"/>
    </location>
    <ligand>
        <name>ATP</name>
        <dbReference type="ChEBI" id="CHEBI:30616"/>
    </ligand>
</feature>
<dbReference type="PROSITE" id="PS51192">
    <property type="entry name" value="HELICASE_ATP_BIND_1"/>
    <property type="match status" value="1"/>
</dbReference>
<dbReference type="AlphaFoldDB" id="A0A833H182"/>
<dbReference type="InterPro" id="IPR014001">
    <property type="entry name" value="Helicase_ATP-bd"/>
</dbReference>
<evidence type="ECO:0000256" key="13">
    <source>
        <dbReference type="SAM" id="MobiDB-lite"/>
    </source>
</evidence>
<comment type="catalytic activity">
    <reaction evidence="11">
        <text>ATP + H2O + cellular proteinSide 1 = ADP + phosphate + cellular proteinSide 2.</text>
        <dbReference type="EC" id="7.4.2.8"/>
    </reaction>
</comment>
<evidence type="ECO:0000256" key="11">
    <source>
        <dbReference type="HAMAP-Rule" id="MF_01382"/>
    </source>
</evidence>
<dbReference type="InterPro" id="IPR036266">
    <property type="entry name" value="SecA_Wing/Scaffold_sf"/>
</dbReference>
<gene>
    <name evidence="11 16" type="primary">secA</name>
    <name evidence="16" type="ORF">F9K24_10550</name>
</gene>
<dbReference type="Gene3D" id="3.90.1440.10">
    <property type="entry name" value="SecA, preprotein cross-linking domain"/>
    <property type="match status" value="1"/>
</dbReference>
<protein>
    <recommendedName>
        <fullName evidence="11 12">Protein translocase subunit SecA</fullName>
        <ecNumber evidence="11">7.4.2.8</ecNumber>
    </recommendedName>
</protein>
<keyword evidence="2 11" id="KW-0813">Transport</keyword>
<dbReference type="FunFam" id="3.40.50.300:FF:000113">
    <property type="entry name" value="Preprotein translocase subunit SecA"/>
    <property type="match status" value="1"/>
</dbReference>
<dbReference type="SUPFAM" id="SSF81767">
    <property type="entry name" value="Pre-protein crosslinking domain of SecA"/>
    <property type="match status" value="1"/>
</dbReference>
<dbReference type="FunFam" id="3.40.50.300:FF:000334">
    <property type="entry name" value="Protein translocase subunit SecA"/>
    <property type="match status" value="1"/>
</dbReference>
<dbReference type="FunFam" id="3.40.50.300:FF:000246">
    <property type="entry name" value="Preprotein translocase subunit SecA"/>
    <property type="match status" value="1"/>
</dbReference>
<dbReference type="CDD" id="cd18803">
    <property type="entry name" value="SF2_C_secA"/>
    <property type="match status" value="1"/>
</dbReference>
<evidence type="ECO:0000256" key="5">
    <source>
        <dbReference type="ARBA" id="ARBA00022741"/>
    </source>
</evidence>
<dbReference type="GO" id="GO:0017038">
    <property type="term" value="P:protein import"/>
    <property type="evidence" value="ECO:0007669"/>
    <property type="project" value="InterPro"/>
</dbReference>
<dbReference type="PANTHER" id="PTHR30612">
    <property type="entry name" value="SECA INNER MEMBRANE COMPONENT OF SEC PROTEIN SECRETION SYSTEM"/>
    <property type="match status" value="1"/>
</dbReference>
<dbReference type="Proteomes" id="UP000460298">
    <property type="component" value="Unassembled WGS sequence"/>
</dbReference>
<dbReference type="EC" id="7.4.2.8" evidence="11"/>
<comment type="caution">
    <text evidence="16">The sequence shown here is derived from an EMBL/GenBank/DDBJ whole genome shotgun (WGS) entry which is preliminary data.</text>
</comment>
<keyword evidence="7 11" id="KW-0653">Protein transport</keyword>
<dbReference type="Pfam" id="PF07516">
    <property type="entry name" value="SecA_SW"/>
    <property type="match status" value="1"/>
</dbReference>
<dbReference type="GO" id="GO:0005886">
    <property type="term" value="C:plasma membrane"/>
    <property type="evidence" value="ECO:0007669"/>
    <property type="project" value="UniProtKB-SubCell"/>
</dbReference>
<feature type="compositionally biased region" description="Basic residues" evidence="13">
    <location>
        <begin position="927"/>
        <end position="938"/>
    </location>
</feature>
<accession>A0A833H182</accession>
<dbReference type="SUPFAM" id="SSF52540">
    <property type="entry name" value="P-loop containing nucleoside triphosphate hydrolases"/>
    <property type="match status" value="2"/>
</dbReference>
<dbReference type="GO" id="GO:0006605">
    <property type="term" value="P:protein targeting"/>
    <property type="evidence" value="ECO:0007669"/>
    <property type="project" value="UniProtKB-UniRule"/>
</dbReference>
<comment type="function">
    <text evidence="11">Part of the Sec protein translocase complex. Interacts with the SecYEG preprotein conducting channel. Has a central role in coupling the hydrolysis of ATP to the transfer of proteins into and across the cell membrane, serving as an ATP-driven molecular motor driving the stepwise translocation of polypeptide chains across the membrane.</text>
</comment>
<dbReference type="NCBIfam" id="TIGR00963">
    <property type="entry name" value="secA"/>
    <property type="match status" value="1"/>
</dbReference>
<evidence type="ECO:0000256" key="1">
    <source>
        <dbReference type="ARBA" id="ARBA00007650"/>
    </source>
</evidence>
<evidence type="ECO:0000256" key="4">
    <source>
        <dbReference type="ARBA" id="ARBA00022490"/>
    </source>
</evidence>
<keyword evidence="8 11" id="KW-1278">Translocase</keyword>
<dbReference type="NCBIfam" id="NF009538">
    <property type="entry name" value="PRK12904.1"/>
    <property type="match status" value="1"/>
</dbReference>
<dbReference type="SMART" id="SM00957">
    <property type="entry name" value="SecA_DEAD"/>
    <property type="match status" value="1"/>
</dbReference>
<dbReference type="InterPro" id="IPR027417">
    <property type="entry name" value="P-loop_NTPase"/>
</dbReference>
<evidence type="ECO:0000313" key="17">
    <source>
        <dbReference type="Proteomes" id="UP000460298"/>
    </source>
</evidence>
<dbReference type="GO" id="GO:0043952">
    <property type="term" value="P:protein transport by the Sec complex"/>
    <property type="evidence" value="ECO:0007669"/>
    <property type="project" value="TreeGrafter"/>
</dbReference>
<dbReference type="GO" id="GO:0005829">
    <property type="term" value="C:cytosol"/>
    <property type="evidence" value="ECO:0007669"/>
    <property type="project" value="TreeGrafter"/>
</dbReference>
<dbReference type="InterPro" id="IPR000185">
    <property type="entry name" value="SecA"/>
</dbReference>
<dbReference type="PROSITE" id="PS01312">
    <property type="entry name" value="SECA"/>
    <property type="match status" value="1"/>
</dbReference>
<dbReference type="Gene3D" id="3.40.50.300">
    <property type="entry name" value="P-loop containing nucleotide triphosphate hydrolases"/>
    <property type="match status" value="2"/>
</dbReference>
<dbReference type="Pfam" id="PF01043">
    <property type="entry name" value="SecA_PP_bind"/>
    <property type="match status" value="1"/>
</dbReference>
<feature type="domain" description="Helicase ATP-binding" evidence="14">
    <location>
        <begin position="89"/>
        <end position="247"/>
    </location>
</feature>
<dbReference type="InterPro" id="IPR044722">
    <property type="entry name" value="SecA_SF2_C"/>
</dbReference>
<evidence type="ECO:0000256" key="3">
    <source>
        <dbReference type="ARBA" id="ARBA00022475"/>
    </source>
</evidence>
<dbReference type="InterPro" id="IPR014018">
    <property type="entry name" value="SecA_motor_DEAD"/>
</dbReference>
<evidence type="ECO:0000259" key="14">
    <source>
        <dbReference type="PROSITE" id="PS51192"/>
    </source>
</evidence>
<dbReference type="GO" id="GO:0031522">
    <property type="term" value="C:cell envelope Sec protein transport complex"/>
    <property type="evidence" value="ECO:0007669"/>
    <property type="project" value="UniProtKB-ARBA"/>
</dbReference>
<dbReference type="SUPFAM" id="SSF81886">
    <property type="entry name" value="Helical scaffold and wing domains of SecA"/>
    <property type="match status" value="1"/>
</dbReference>
<comment type="subunit">
    <text evidence="11">Monomer and homodimer. Part of the essential Sec protein translocation apparatus which comprises SecA, SecYEG and auxiliary proteins SecDF. Other proteins may also be involved.</text>
</comment>
<evidence type="ECO:0000256" key="6">
    <source>
        <dbReference type="ARBA" id="ARBA00022840"/>
    </source>
</evidence>
<keyword evidence="4 11" id="KW-0963">Cytoplasm</keyword>
<keyword evidence="10 11" id="KW-0472">Membrane</keyword>
<keyword evidence="3 11" id="KW-1003">Cell membrane</keyword>
<dbReference type="Pfam" id="PF07517">
    <property type="entry name" value="SecA_DEAD"/>
    <property type="match status" value="1"/>
</dbReference>
<dbReference type="PROSITE" id="PS51196">
    <property type="entry name" value="SECA_MOTOR_DEAD"/>
    <property type="match status" value="1"/>
</dbReference>
<dbReference type="InterPro" id="IPR020937">
    <property type="entry name" value="SecA_CS"/>
</dbReference>
<feature type="binding site" evidence="11">
    <location>
        <position position="518"/>
    </location>
    <ligand>
        <name>ATP</name>
        <dbReference type="ChEBI" id="CHEBI:30616"/>
    </ligand>
</feature>
<dbReference type="SMART" id="SM00958">
    <property type="entry name" value="SecA_PP_bind"/>
    <property type="match status" value="1"/>
</dbReference>
<evidence type="ECO:0000256" key="10">
    <source>
        <dbReference type="ARBA" id="ARBA00023136"/>
    </source>
</evidence>
<sequence>MFDKALKLVFGTKHERDIKKMVPIVSQINALGDTVRDLTNEQITAKTAEFRQRLEAGETLDDILPEAFALVREAAWRALGMRHFDVQMMGGMVLHQGKIAEMKTGEGKTLTSTLPIYLNALSGKGVHVVTVNDYLARRDAMWMKPVYDLLGVSVGFIQNQMEFSERQKSYACDITYGTNNEFGFDYLRDNMVQDLSFRVQRGHNYAIVDEVDSILIDEARTPLIISGPTEENTDNYRVVDRAVRKLIDAEKRLPPPPPREVEPGKEEPHVLFGNYYDVDEKSKNVLLTEEGIHKIEELLGVSNLYAPEHVNLVAHTSQALRAHLIYKDEVDYVVKEGEVVIVDEHTGRLMVGRRYSDGLHQAIEAKENVEIKQETQTLATVTFQNFFRMYKKLAGMTGTADTEAEEFKKIYRLDVVVVPTNVPVQRKDYADRVYKTEADKFNAIVKEILECNERQQPVLVGTISIEKSEYLSALLKKNHIAHSVLNAKHHEREAEIVENAGRPGAVTVATNMAGRGTDIVLGGAPTFLKDLEKMEDSDPAVVEFKEALVRKQYEAAEMAIRRIAHTDPRKTAQDIFDRSQIWLKFHNQVKEAGGLHIIGSERHESRRIDNQLRGRSGRQGDPGSSRFYLCLEDTLMRLFGGDRWRSIMERIWVEEGQELEAKMVDRAIARAQKRVESHNFDVRKHLLEYDDVMNRQREIIYAERDRILNNNSVRELIFDWAGDVIETRVLDFCDSNDPDKWQTVSMVEWFKGALGFEPKLNIADLKKEKDPQMAAYNVLMNEARFFYENKVAQVGEGEFEYVERRITLDIIDIRWKEHLYQMDHLREGIWASSYSEKNPLVEYKIQGFRIFEGVLESIKEQVVEALFRIQIMGPVERSTPEPRRVQGQEHHAQLDSFGASQEVVPGLNPAQQTSSDNPIVVSSGGASRRRGSRRNRRK</sequence>
<evidence type="ECO:0000256" key="2">
    <source>
        <dbReference type="ARBA" id="ARBA00022448"/>
    </source>
</evidence>
<comment type="subcellular location">
    <subcellularLocation>
        <location evidence="11">Cell membrane</location>
        <topology evidence="11">Peripheral membrane protein</topology>
        <orientation evidence="11">Cytoplasmic side</orientation>
    </subcellularLocation>
    <subcellularLocation>
        <location evidence="11">Cytoplasm</location>
    </subcellularLocation>
    <text evidence="11">Distribution is 50-50.</text>
</comment>
<dbReference type="PRINTS" id="PR00906">
    <property type="entry name" value="SECA"/>
</dbReference>
<dbReference type="InterPro" id="IPR011116">
    <property type="entry name" value="SecA_Wing/Scaffold"/>
</dbReference>
<reference evidence="16 17" key="1">
    <citation type="submission" date="2019-10" db="EMBL/GenBank/DDBJ databases">
        <title>Extracellular Electron Transfer in a Candidatus Methanoperedens spp. Enrichment Culture.</title>
        <authorList>
            <person name="Berger S."/>
            <person name="Rangel Shaw D."/>
            <person name="Berben T."/>
            <person name="In 'T Zandt M."/>
            <person name="Frank J."/>
            <person name="Reimann J."/>
            <person name="Jetten M.S.M."/>
            <person name="Welte C.U."/>
        </authorList>
    </citation>
    <scope>NUCLEOTIDE SEQUENCE [LARGE SCALE GENOMIC DNA]</scope>
    <source>
        <strain evidence="16">SB12</strain>
    </source>
</reference>
<dbReference type="FunFam" id="3.90.1440.10:FF:000001">
    <property type="entry name" value="Preprotein translocase subunit SecA"/>
    <property type="match status" value="1"/>
</dbReference>
<evidence type="ECO:0000256" key="9">
    <source>
        <dbReference type="ARBA" id="ARBA00023010"/>
    </source>
</evidence>
<dbReference type="InterPro" id="IPR011130">
    <property type="entry name" value="SecA_preprotein_X-link_dom"/>
</dbReference>
<dbReference type="EMBL" id="WBUI01000009">
    <property type="protein sequence ID" value="KAB2932359.1"/>
    <property type="molecule type" value="Genomic_DNA"/>
</dbReference>
<keyword evidence="9 11" id="KW-0811">Translocation</keyword>
<evidence type="ECO:0000256" key="8">
    <source>
        <dbReference type="ARBA" id="ARBA00022967"/>
    </source>
</evidence>
<dbReference type="GO" id="GO:0005524">
    <property type="term" value="F:ATP binding"/>
    <property type="evidence" value="ECO:0007669"/>
    <property type="project" value="UniProtKB-UniRule"/>
</dbReference>
<dbReference type="InterPro" id="IPR011115">
    <property type="entry name" value="SecA_DEAD"/>
</dbReference>
<keyword evidence="5 11" id="KW-0547">Nucleotide-binding</keyword>
<comment type="similarity">
    <text evidence="1 11 12">Belongs to the SecA family.</text>
</comment>
<evidence type="ECO:0000256" key="12">
    <source>
        <dbReference type="RuleBase" id="RU003874"/>
    </source>
</evidence>
<dbReference type="GO" id="GO:0008564">
    <property type="term" value="F:protein-exporting ATPase activity"/>
    <property type="evidence" value="ECO:0007669"/>
    <property type="project" value="UniProtKB-EC"/>
</dbReference>
<evidence type="ECO:0000313" key="16">
    <source>
        <dbReference type="EMBL" id="KAB2932359.1"/>
    </source>
</evidence>
<dbReference type="HAMAP" id="MF_01382">
    <property type="entry name" value="SecA"/>
    <property type="match status" value="1"/>
</dbReference>